<comment type="caution">
    <text evidence="5">The sequence shown here is derived from an EMBL/GenBank/DDBJ whole genome shotgun (WGS) entry which is preliminary data.</text>
</comment>
<gene>
    <name evidence="5" type="primary">btr_12</name>
    <name evidence="5" type="ORF">SDC9_206700</name>
</gene>
<dbReference type="PANTHER" id="PTHR46796:SF2">
    <property type="entry name" value="TRANSCRIPTIONAL REGULATORY PROTEIN"/>
    <property type="match status" value="1"/>
</dbReference>
<evidence type="ECO:0000259" key="4">
    <source>
        <dbReference type="PROSITE" id="PS01124"/>
    </source>
</evidence>
<evidence type="ECO:0000256" key="1">
    <source>
        <dbReference type="ARBA" id="ARBA00023015"/>
    </source>
</evidence>
<feature type="domain" description="HTH araC/xylS-type" evidence="4">
    <location>
        <begin position="1"/>
        <end position="87"/>
    </location>
</feature>
<keyword evidence="3" id="KW-0804">Transcription</keyword>
<dbReference type="SUPFAM" id="SSF46689">
    <property type="entry name" value="Homeodomain-like"/>
    <property type="match status" value="2"/>
</dbReference>
<name>A0A645JHB5_9ZZZZ</name>
<organism evidence="5">
    <name type="scientific">bioreactor metagenome</name>
    <dbReference type="NCBI Taxonomy" id="1076179"/>
    <lineage>
        <taxon>unclassified sequences</taxon>
        <taxon>metagenomes</taxon>
        <taxon>ecological metagenomes</taxon>
    </lineage>
</organism>
<dbReference type="InterPro" id="IPR050204">
    <property type="entry name" value="AraC_XylS_family_regulators"/>
</dbReference>
<reference evidence="5" key="1">
    <citation type="submission" date="2019-08" db="EMBL/GenBank/DDBJ databases">
        <authorList>
            <person name="Kucharzyk K."/>
            <person name="Murdoch R.W."/>
            <person name="Higgins S."/>
            <person name="Loffler F."/>
        </authorList>
    </citation>
    <scope>NUCLEOTIDE SEQUENCE</scope>
</reference>
<dbReference type="InterPro" id="IPR020449">
    <property type="entry name" value="Tscrpt_reg_AraC-type_HTH"/>
</dbReference>
<dbReference type="PANTHER" id="PTHR46796">
    <property type="entry name" value="HTH-TYPE TRANSCRIPTIONAL ACTIVATOR RHAS-RELATED"/>
    <property type="match status" value="1"/>
</dbReference>
<keyword evidence="1" id="KW-0805">Transcription regulation</keyword>
<sequence length="95" mass="10996">MKNITLNELSELAGLSKYYLLRSFTKQKGISPYRYLETIRIDRAKKLLEKGLLPIEAALQTGFADQSHFSNFFKKFIGLTPKQYMNIFKDLSGEK</sequence>
<dbReference type="InterPro" id="IPR009057">
    <property type="entry name" value="Homeodomain-like_sf"/>
</dbReference>
<proteinExistence type="predicted"/>
<dbReference type="InterPro" id="IPR018060">
    <property type="entry name" value="HTH_AraC"/>
</dbReference>
<dbReference type="Pfam" id="PF12833">
    <property type="entry name" value="HTH_18"/>
    <property type="match status" value="1"/>
</dbReference>
<evidence type="ECO:0000256" key="2">
    <source>
        <dbReference type="ARBA" id="ARBA00023125"/>
    </source>
</evidence>
<evidence type="ECO:0000313" key="5">
    <source>
        <dbReference type="EMBL" id="MPN58983.1"/>
    </source>
</evidence>
<dbReference type="PRINTS" id="PR00032">
    <property type="entry name" value="HTHARAC"/>
</dbReference>
<dbReference type="SMART" id="SM00342">
    <property type="entry name" value="HTH_ARAC"/>
    <property type="match status" value="1"/>
</dbReference>
<protein>
    <submittedName>
        <fullName evidence="5">HTH-type transcriptional activator Btr</fullName>
    </submittedName>
</protein>
<dbReference type="GO" id="GO:0003700">
    <property type="term" value="F:DNA-binding transcription factor activity"/>
    <property type="evidence" value="ECO:0007669"/>
    <property type="project" value="InterPro"/>
</dbReference>
<keyword evidence="2" id="KW-0238">DNA-binding</keyword>
<dbReference type="AlphaFoldDB" id="A0A645JHB5"/>
<accession>A0A645JHB5</accession>
<dbReference type="Gene3D" id="1.10.10.60">
    <property type="entry name" value="Homeodomain-like"/>
    <property type="match status" value="2"/>
</dbReference>
<dbReference type="GO" id="GO:0043565">
    <property type="term" value="F:sequence-specific DNA binding"/>
    <property type="evidence" value="ECO:0007669"/>
    <property type="project" value="InterPro"/>
</dbReference>
<dbReference type="PROSITE" id="PS01124">
    <property type="entry name" value="HTH_ARAC_FAMILY_2"/>
    <property type="match status" value="1"/>
</dbReference>
<dbReference type="EMBL" id="VSSQ01132442">
    <property type="protein sequence ID" value="MPN58983.1"/>
    <property type="molecule type" value="Genomic_DNA"/>
</dbReference>
<evidence type="ECO:0000256" key="3">
    <source>
        <dbReference type="ARBA" id="ARBA00023163"/>
    </source>
</evidence>